<dbReference type="OrthoDB" id="5180791at2"/>
<feature type="compositionally biased region" description="Acidic residues" evidence="1">
    <location>
        <begin position="270"/>
        <end position="286"/>
    </location>
</feature>
<keyword evidence="4" id="KW-1185">Reference proteome</keyword>
<evidence type="ECO:0000256" key="1">
    <source>
        <dbReference type="SAM" id="MobiDB-lite"/>
    </source>
</evidence>
<protein>
    <submittedName>
        <fullName evidence="3">DUF3071 domain-containing protein</fullName>
    </submittedName>
</protein>
<dbReference type="EMBL" id="QORO01000001">
    <property type="protein sequence ID" value="RCK61777.1"/>
    <property type="molecule type" value="Genomic_DNA"/>
</dbReference>
<dbReference type="InterPro" id="IPR047682">
    <property type="entry name" value="SepH-like"/>
</dbReference>
<feature type="region of interest" description="Disordered" evidence="1">
    <location>
        <begin position="203"/>
        <end position="229"/>
    </location>
</feature>
<feature type="region of interest" description="Disordered" evidence="1">
    <location>
        <begin position="242"/>
        <end position="320"/>
    </location>
</feature>
<comment type="caution">
    <text evidence="3">The sequence shown here is derived from an EMBL/GenBank/DDBJ whole genome shotgun (WGS) entry which is preliminary data.</text>
</comment>
<dbReference type="Pfam" id="PF11268">
    <property type="entry name" value="DUF3071"/>
    <property type="match status" value="1"/>
</dbReference>
<proteinExistence type="predicted"/>
<dbReference type="InterPro" id="IPR021421">
    <property type="entry name" value="DUF3071"/>
</dbReference>
<dbReference type="AlphaFoldDB" id="A0A367Y7I1"/>
<reference evidence="3 4" key="1">
    <citation type="submission" date="2018-07" db="EMBL/GenBank/DDBJ databases">
        <title>Microbacterium endoborsara sp. nov., a novel actinobacterium isolated from Borszczowia aralocaspica.</title>
        <authorList>
            <person name="An D."/>
        </authorList>
    </citation>
    <scope>NUCLEOTIDE SEQUENCE [LARGE SCALE GENOMIC DNA]</scope>
    <source>
        <strain evidence="3 4">C1.15228</strain>
    </source>
</reference>
<organism evidence="3 4">
    <name type="scientific">Microbacterium sorbitolivorans</name>
    <dbReference type="NCBI Taxonomy" id="1867410"/>
    <lineage>
        <taxon>Bacteria</taxon>
        <taxon>Bacillati</taxon>
        <taxon>Actinomycetota</taxon>
        <taxon>Actinomycetes</taxon>
        <taxon>Micrococcales</taxon>
        <taxon>Microbacteriaceae</taxon>
        <taxon>Microbacterium</taxon>
    </lineage>
</organism>
<feature type="domain" description="DUF3071" evidence="2">
    <location>
        <begin position="1"/>
        <end position="164"/>
    </location>
</feature>
<dbReference type="Proteomes" id="UP000253508">
    <property type="component" value="Unassembled WGS sequence"/>
</dbReference>
<evidence type="ECO:0000259" key="2">
    <source>
        <dbReference type="Pfam" id="PF11268"/>
    </source>
</evidence>
<dbReference type="RefSeq" id="WP_114116880.1">
    <property type="nucleotide sequence ID" value="NZ_BMHU01000001.1"/>
</dbReference>
<dbReference type="NCBIfam" id="NF040712">
    <property type="entry name" value="SepH"/>
    <property type="match status" value="1"/>
</dbReference>
<accession>A0A367Y7I1</accession>
<evidence type="ECO:0000313" key="4">
    <source>
        <dbReference type="Proteomes" id="UP000253508"/>
    </source>
</evidence>
<name>A0A367Y7I1_9MICO</name>
<evidence type="ECO:0000313" key="3">
    <source>
        <dbReference type="EMBL" id="RCK61777.1"/>
    </source>
</evidence>
<gene>
    <name evidence="3" type="ORF">DTO57_03945</name>
</gene>
<sequence length="320" mass="35152">MEQLTIVGTEGTTLVLATEHGQRFTLEIDDMLRGEVRKTRAITEPKPPATGPNPREIQAHIRAGLSADEVAELLGCDVERVRPFEGPVLAEREHIVDRALAMPVLRGVQVGLEENPTFGTVIREKLADLSAVAERWTSWKSEDGWIIKLTFEAAGVERDARWTYDPRRSALAPANDDATQLSRQGKVQDGLIPRLRALDVAEEQKDASTFDESSFAEEAPQAPAEPEHVADTADLLEALRRKRGQRETPQADPEIDETPSRPVALLSPSADDEPEAEPAAESETDGDASSNGNDASKRRRRPSMPSWDEIVFGARGDDQP</sequence>